<dbReference type="OrthoDB" id="892842at2"/>
<dbReference type="CDD" id="cd00038">
    <property type="entry name" value="CAP_ED"/>
    <property type="match status" value="1"/>
</dbReference>
<dbReference type="SMART" id="SM00419">
    <property type="entry name" value="HTH_CRP"/>
    <property type="match status" value="1"/>
</dbReference>
<dbReference type="eggNOG" id="COG0664">
    <property type="taxonomic scope" value="Bacteria"/>
</dbReference>
<reference evidence="7" key="2">
    <citation type="submission" date="2010-01" db="EMBL/GenBank/DDBJ databases">
        <title>The complete genome of Conexibacter woesei DSM 14684.</title>
        <authorList>
            <consortium name="US DOE Joint Genome Institute (JGI-PGF)"/>
            <person name="Lucas S."/>
            <person name="Copeland A."/>
            <person name="Lapidus A."/>
            <person name="Glavina del Rio T."/>
            <person name="Dalin E."/>
            <person name="Tice H."/>
            <person name="Bruce D."/>
            <person name="Goodwin L."/>
            <person name="Pitluck S."/>
            <person name="Kyrpides N."/>
            <person name="Mavromatis K."/>
            <person name="Ivanova N."/>
            <person name="Mikhailova N."/>
            <person name="Chertkov O."/>
            <person name="Brettin T."/>
            <person name="Detter J.C."/>
            <person name="Han C."/>
            <person name="Larimer F."/>
            <person name="Land M."/>
            <person name="Hauser L."/>
            <person name="Markowitz V."/>
            <person name="Cheng J.-F."/>
            <person name="Hugenholtz P."/>
            <person name="Woyke T."/>
            <person name="Wu D."/>
            <person name="Pukall R."/>
            <person name="Steenblock K."/>
            <person name="Schneider S."/>
            <person name="Klenk H.-P."/>
            <person name="Eisen J.A."/>
        </authorList>
    </citation>
    <scope>NUCLEOTIDE SEQUENCE [LARGE SCALE GENOMIC DNA]</scope>
    <source>
        <strain evidence="7">DSM 14684 / CIP 108061 / JCM 11494 / NBRC 100937 / ID131577</strain>
    </source>
</reference>
<keyword evidence="2" id="KW-0238">DNA-binding</keyword>
<dbReference type="Gene3D" id="2.60.120.10">
    <property type="entry name" value="Jelly Rolls"/>
    <property type="match status" value="1"/>
</dbReference>
<dbReference type="Gene3D" id="1.10.10.10">
    <property type="entry name" value="Winged helix-like DNA-binding domain superfamily/Winged helix DNA-binding domain"/>
    <property type="match status" value="1"/>
</dbReference>
<dbReference type="InterPro" id="IPR014710">
    <property type="entry name" value="RmlC-like_jellyroll"/>
</dbReference>
<dbReference type="PANTHER" id="PTHR24567:SF68">
    <property type="entry name" value="DNA-BINDING TRANSCRIPTIONAL DUAL REGULATOR CRP"/>
    <property type="match status" value="1"/>
</dbReference>
<evidence type="ECO:0000313" key="7">
    <source>
        <dbReference type="Proteomes" id="UP000008229"/>
    </source>
</evidence>
<feature type="domain" description="Cyclic nucleotide-binding" evidence="4">
    <location>
        <begin position="11"/>
        <end position="114"/>
    </location>
</feature>
<dbReference type="PROSITE" id="PS51063">
    <property type="entry name" value="HTH_CRP_2"/>
    <property type="match status" value="1"/>
</dbReference>
<dbReference type="Pfam" id="PF00027">
    <property type="entry name" value="cNMP_binding"/>
    <property type="match status" value="1"/>
</dbReference>
<dbReference type="SUPFAM" id="SSF51206">
    <property type="entry name" value="cAMP-binding domain-like"/>
    <property type="match status" value="1"/>
</dbReference>
<protein>
    <submittedName>
        <fullName evidence="6">Transcriptional regulator, Crp/Fnr family</fullName>
    </submittedName>
</protein>
<dbReference type="GO" id="GO:0005829">
    <property type="term" value="C:cytosol"/>
    <property type="evidence" value="ECO:0007669"/>
    <property type="project" value="TreeGrafter"/>
</dbReference>
<evidence type="ECO:0000256" key="1">
    <source>
        <dbReference type="ARBA" id="ARBA00023015"/>
    </source>
</evidence>
<evidence type="ECO:0000313" key="6">
    <source>
        <dbReference type="EMBL" id="ADB49037.1"/>
    </source>
</evidence>
<dbReference type="InterPro" id="IPR018490">
    <property type="entry name" value="cNMP-bd_dom_sf"/>
</dbReference>
<keyword evidence="7" id="KW-1185">Reference proteome</keyword>
<dbReference type="HOGENOM" id="CLU_075053_3_0_11"/>
<dbReference type="GO" id="GO:0003677">
    <property type="term" value="F:DNA binding"/>
    <property type="evidence" value="ECO:0007669"/>
    <property type="project" value="UniProtKB-KW"/>
</dbReference>
<dbReference type="InterPro" id="IPR036390">
    <property type="entry name" value="WH_DNA-bd_sf"/>
</dbReference>
<name>D3F970_CONWI</name>
<dbReference type="EMBL" id="CP001854">
    <property type="protein sequence ID" value="ADB49037.1"/>
    <property type="molecule type" value="Genomic_DNA"/>
</dbReference>
<dbReference type="GO" id="GO:0003700">
    <property type="term" value="F:DNA-binding transcription factor activity"/>
    <property type="evidence" value="ECO:0007669"/>
    <property type="project" value="TreeGrafter"/>
</dbReference>
<dbReference type="Proteomes" id="UP000008229">
    <property type="component" value="Chromosome"/>
</dbReference>
<dbReference type="InterPro" id="IPR000595">
    <property type="entry name" value="cNMP-bd_dom"/>
</dbReference>
<dbReference type="STRING" id="469383.Cwoe_0602"/>
<dbReference type="PROSITE" id="PS50042">
    <property type="entry name" value="CNMP_BINDING_3"/>
    <property type="match status" value="1"/>
</dbReference>
<dbReference type="PANTHER" id="PTHR24567">
    <property type="entry name" value="CRP FAMILY TRANSCRIPTIONAL REGULATORY PROTEIN"/>
    <property type="match status" value="1"/>
</dbReference>
<accession>D3F970</accession>
<evidence type="ECO:0000256" key="3">
    <source>
        <dbReference type="ARBA" id="ARBA00023163"/>
    </source>
</evidence>
<dbReference type="KEGG" id="cwo:Cwoe_0602"/>
<organism evidence="6 7">
    <name type="scientific">Conexibacter woesei (strain DSM 14684 / CCUG 47730 / CIP 108061 / JCM 11494 / NBRC 100937 / ID131577)</name>
    <dbReference type="NCBI Taxonomy" id="469383"/>
    <lineage>
        <taxon>Bacteria</taxon>
        <taxon>Bacillati</taxon>
        <taxon>Actinomycetota</taxon>
        <taxon>Thermoleophilia</taxon>
        <taxon>Solirubrobacterales</taxon>
        <taxon>Conexibacteraceae</taxon>
        <taxon>Conexibacter</taxon>
    </lineage>
</organism>
<dbReference type="InterPro" id="IPR036388">
    <property type="entry name" value="WH-like_DNA-bd_sf"/>
</dbReference>
<dbReference type="SUPFAM" id="SSF46785">
    <property type="entry name" value="Winged helix' DNA-binding domain"/>
    <property type="match status" value="1"/>
</dbReference>
<dbReference type="SMART" id="SM00100">
    <property type="entry name" value="cNMP"/>
    <property type="match status" value="1"/>
</dbReference>
<evidence type="ECO:0000256" key="2">
    <source>
        <dbReference type="ARBA" id="ARBA00023125"/>
    </source>
</evidence>
<reference evidence="6 7" key="1">
    <citation type="journal article" date="2010" name="Stand. Genomic Sci.">
        <title>Complete genome sequence of Conexibacter woesei type strain (ID131577).</title>
        <authorList>
            <person name="Pukall R."/>
            <person name="Lapidus A."/>
            <person name="Glavina Del Rio T."/>
            <person name="Copeland A."/>
            <person name="Tice H."/>
            <person name="Cheng J.-F."/>
            <person name="Lucas S."/>
            <person name="Chen F."/>
            <person name="Nolan M."/>
            <person name="Bruce D."/>
            <person name="Goodwin L."/>
            <person name="Pitluck S."/>
            <person name="Mavromatis K."/>
            <person name="Ivanova N."/>
            <person name="Ovchinnikova G."/>
            <person name="Pati A."/>
            <person name="Chen A."/>
            <person name="Palaniappan K."/>
            <person name="Land M."/>
            <person name="Hauser L."/>
            <person name="Chang Y.-J."/>
            <person name="Jeffries C.D."/>
            <person name="Chain P."/>
            <person name="Meincke L."/>
            <person name="Sims D."/>
            <person name="Brettin T."/>
            <person name="Detter J.C."/>
            <person name="Rohde M."/>
            <person name="Goeker M."/>
            <person name="Bristow J."/>
            <person name="Eisen J.A."/>
            <person name="Markowitz V."/>
            <person name="Kyrpides N.C."/>
            <person name="Klenk H.-P."/>
            <person name="Hugenholtz P."/>
        </authorList>
    </citation>
    <scope>NUCLEOTIDE SEQUENCE [LARGE SCALE GENOMIC DNA]</scope>
    <source>
        <strain evidence="7">DSM 14684 / CIP 108061 / JCM 11494 / NBRC 100937 / ID131577</strain>
    </source>
</reference>
<evidence type="ECO:0000259" key="4">
    <source>
        <dbReference type="PROSITE" id="PS50042"/>
    </source>
</evidence>
<evidence type="ECO:0000259" key="5">
    <source>
        <dbReference type="PROSITE" id="PS51063"/>
    </source>
</evidence>
<dbReference type="InterPro" id="IPR012318">
    <property type="entry name" value="HTH_CRP"/>
</dbReference>
<keyword evidence="3" id="KW-0804">Transcription</keyword>
<proteinExistence type="predicted"/>
<gene>
    <name evidence="6" type="ordered locus">Cwoe_0602</name>
</gene>
<keyword evidence="1" id="KW-0805">Transcription regulation</keyword>
<dbReference type="RefSeq" id="WP_012932090.1">
    <property type="nucleotide sequence ID" value="NC_013739.1"/>
</dbReference>
<sequence>MVAERAEPGTFLALLSARDREALLTLGGRRRFARGERLMHQGEPGDRVLVLLDGHVKASTSDARGRELVLSFRGPGDVLGELTFMHAEPRSSDVTAIEPVQAEALAASEFRAFLERTPTAALTLIDVIGRRFRDANRARQQFGDLDTIGRVAARLVELCERYGDRTDAGIEIGLPLTQDDLGSWTASSRAGVANALRTLRELGWIATERRRITVLDLSALTQRAA</sequence>
<dbReference type="Pfam" id="PF13545">
    <property type="entry name" value="HTH_Crp_2"/>
    <property type="match status" value="1"/>
</dbReference>
<dbReference type="InterPro" id="IPR050397">
    <property type="entry name" value="Env_Response_Regulators"/>
</dbReference>
<feature type="domain" description="HTH crp-type" evidence="5">
    <location>
        <begin position="145"/>
        <end position="218"/>
    </location>
</feature>
<dbReference type="AlphaFoldDB" id="D3F970"/>